<keyword evidence="1" id="KW-0479">Metal-binding</keyword>
<dbReference type="GO" id="GO:0003677">
    <property type="term" value="F:DNA binding"/>
    <property type="evidence" value="ECO:0007669"/>
    <property type="project" value="InterPro"/>
</dbReference>
<dbReference type="SMART" id="SM00906">
    <property type="entry name" value="Fungal_trans"/>
    <property type="match status" value="1"/>
</dbReference>
<evidence type="ECO:0000256" key="2">
    <source>
        <dbReference type="ARBA" id="ARBA00023242"/>
    </source>
</evidence>
<protein>
    <recommendedName>
        <fullName evidence="3">Zn(2)-C6 fungal-type domain-containing protein</fullName>
    </recommendedName>
</protein>
<dbReference type="InterPro" id="IPR050987">
    <property type="entry name" value="AtrR-like"/>
</dbReference>
<dbReference type="AlphaFoldDB" id="A0A8H3FSB1"/>
<proteinExistence type="predicted"/>
<dbReference type="EMBL" id="CAJPDT010000054">
    <property type="protein sequence ID" value="CAF9929719.1"/>
    <property type="molecule type" value="Genomic_DNA"/>
</dbReference>
<name>A0A8H3FSB1_9LECA</name>
<dbReference type="PROSITE" id="PS50048">
    <property type="entry name" value="ZN2_CY6_FUNGAL_2"/>
    <property type="match status" value="1"/>
</dbReference>
<gene>
    <name evidence="4" type="ORF">IMSHALPRED_007988</name>
</gene>
<dbReference type="PANTHER" id="PTHR46910:SF4">
    <property type="entry name" value="ZN(2)-C6 FUNGAL-TYPE DOMAIN-CONTAINING PROTEIN"/>
    <property type="match status" value="1"/>
</dbReference>
<dbReference type="Pfam" id="PF04082">
    <property type="entry name" value="Fungal_trans"/>
    <property type="match status" value="1"/>
</dbReference>
<dbReference type="PROSITE" id="PS00463">
    <property type="entry name" value="ZN2_CY6_FUNGAL_1"/>
    <property type="match status" value="1"/>
</dbReference>
<dbReference type="GO" id="GO:0006351">
    <property type="term" value="P:DNA-templated transcription"/>
    <property type="evidence" value="ECO:0007669"/>
    <property type="project" value="InterPro"/>
</dbReference>
<dbReference type="InterPro" id="IPR036864">
    <property type="entry name" value="Zn2-C6_fun-type_DNA-bd_sf"/>
</dbReference>
<dbReference type="SUPFAM" id="SSF57701">
    <property type="entry name" value="Zn2/Cys6 DNA-binding domain"/>
    <property type="match status" value="1"/>
</dbReference>
<dbReference type="Proteomes" id="UP000664534">
    <property type="component" value="Unassembled WGS sequence"/>
</dbReference>
<evidence type="ECO:0000256" key="1">
    <source>
        <dbReference type="ARBA" id="ARBA00022723"/>
    </source>
</evidence>
<reference evidence="4" key="1">
    <citation type="submission" date="2021-03" db="EMBL/GenBank/DDBJ databases">
        <authorList>
            <person name="Tagirdzhanova G."/>
        </authorList>
    </citation>
    <scope>NUCLEOTIDE SEQUENCE</scope>
</reference>
<feature type="domain" description="Zn(2)-C6 fungal-type" evidence="3">
    <location>
        <begin position="46"/>
        <end position="76"/>
    </location>
</feature>
<evidence type="ECO:0000259" key="3">
    <source>
        <dbReference type="PROSITE" id="PS50048"/>
    </source>
</evidence>
<evidence type="ECO:0000313" key="5">
    <source>
        <dbReference type="Proteomes" id="UP000664534"/>
    </source>
</evidence>
<keyword evidence="5" id="KW-1185">Reference proteome</keyword>
<dbReference type="CDD" id="cd12148">
    <property type="entry name" value="fungal_TF_MHR"/>
    <property type="match status" value="1"/>
</dbReference>
<dbReference type="GO" id="GO:0008270">
    <property type="term" value="F:zinc ion binding"/>
    <property type="evidence" value="ECO:0007669"/>
    <property type="project" value="InterPro"/>
</dbReference>
<dbReference type="InterPro" id="IPR001138">
    <property type="entry name" value="Zn2Cys6_DnaBD"/>
</dbReference>
<dbReference type="CDD" id="cd00067">
    <property type="entry name" value="GAL4"/>
    <property type="match status" value="1"/>
</dbReference>
<dbReference type="OrthoDB" id="4456959at2759"/>
<evidence type="ECO:0000313" key="4">
    <source>
        <dbReference type="EMBL" id="CAF9929719.1"/>
    </source>
</evidence>
<dbReference type="InterPro" id="IPR007219">
    <property type="entry name" value="XnlR_reg_dom"/>
</dbReference>
<dbReference type="SMART" id="SM00066">
    <property type="entry name" value="GAL4"/>
    <property type="match status" value="1"/>
</dbReference>
<comment type="caution">
    <text evidence="4">The sequence shown here is derived from an EMBL/GenBank/DDBJ whole genome shotgun (WGS) entry which is preliminary data.</text>
</comment>
<organism evidence="4 5">
    <name type="scientific">Imshaugia aleurites</name>
    <dbReference type="NCBI Taxonomy" id="172621"/>
    <lineage>
        <taxon>Eukaryota</taxon>
        <taxon>Fungi</taxon>
        <taxon>Dikarya</taxon>
        <taxon>Ascomycota</taxon>
        <taxon>Pezizomycotina</taxon>
        <taxon>Lecanoromycetes</taxon>
        <taxon>OSLEUM clade</taxon>
        <taxon>Lecanoromycetidae</taxon>
        <taxon>Lecanorales</taxon>
        <taxon>Lecanorineae</taxon>
        <taxon>Parmeliaceae</taxon>
        <taxon>Imshaugia</taxon>
    </lineage>
</organism>
<dbReference type="PANTHER" id="PTHR46910">
    <property type="entry name" value="TRANSCRIPTION FACTOR PDR1"/>
    <property type="match status" value="1"/>
</dbReference>
<keyword evidence="2" id="KW-0539">Nucleus</keyword>
<dbReference type="Gene3D" id="4.10.240.10">
    <property type="entry name" value="Zn(2)-C6 fungal-type DNA-binding domain"/>
    <property type="match status" value="1"/>
</dbReference>
<sequence>MKRKADDDPSFSNNVKIIKTEKDDIAADYSQDVKKKINASNRTGQACDRCRVRKMRCDDNVNGCAPCLQNQSECKTTDRITGKATVRGYVQSLERRLDELESYNTLLQGRLLALGEDVPDIESKIKYEDLATAPLVQWHEEQRVGTHSAWDKNRGGTIDLDHGGSPFGGNMANGPTAAEDAQSRLPEFRSGLAGNNYLGVSTGNSLLSSIRGTSMNVLGMEIDLADYMSPDLDEPDPTPTGTRLYNKSYRAFVQTAFGMSPKLSKVELPPKSEAFNYAHVYFRVTNPYVPVIHKPSFMATLTRIYDDQSFQPSIAETVMVHTMFAIMYCQYATRAPKSIENQAELNQSSNFHYHYALGFFAQLVASHTLADVQALTMLCLHIRNLPKPGACWMITSIVLNLAIELGLHRSAKRWAPSTERSILEIELRKRVFWSILLIHVIVAGNLGRPMALRSDDWDVELFEAIDDDLLSETGRDTSRQGKCNFLVGYHVSGMIPIYVDLYNSIYAVKRSPQNYVNTVRRLERRIRDWMEQWPRELREESASDNETGRVHSQYLAIWGLQARLLLRHPSLSLSTSAVFNSENLTICMEVSQKMLNHVKKIQKYNSLDGTWQATALYILAVATTLFGHWERRDQITPVALAALREDMDSWLSIIADMSNLLGIYMDHSIQNVGKAYAWIGSGRQLQDAVRVCVENTLSRLAQHLSTKASFPVSTNEHFGSLSSVVTPSHTPTASGQPIVYETYPSPNGVVNSHPHTNTPRNMYRATPNTNEPIRPSQGFPSHVQYNYNAPYRSSPSTYPSTLPATAAAANAYMSAYPNQAAQHTQTFPQTATYTNFHSPGSPTSWRTWAGDMASNLEPGPEYINSASALMQLGGRGEENAGPSIHSGVDIQPGTALNGATAQIWPFNVFNSGSLG</sequence>
<accession>A0A8H3FSB1</accession>
<dbReference type="GO" id="GO:0000981">
    <property type="term" value="F:DNA-binding transcription factor activity, RNA polymerase II-specific"/>
    <property type="evidence" value="ECO:0007669"/>
    <property type="project" value="InterPro"/>
</dbReference>
<dbReference type="Pfam" id="PF00172">
    <property type="entry name" value="Zn_clus"/>
    <property type="match status" value="1"/>
</dbReference>